<dbReference type="Gene3D" id="3.50.50.60">
    <property type="entry name" value="FAD/NAD(P)-binding domain"/>
    <property type="match status" value="1"/>
</dbReference>
<organism evidence="1 2">
    <name type="scientific">Kibdelosporangium banguiense</name>
    <dbReference type="NCBI Taxonomy" id="1365924"/>
    <lineage>
        <taxon>Bacteria</taxon>
        <taxon>Bacillati</taxon>
        <taxon>Actinomycetota</taxon>
        <taxon>Actinomycetes</taxon>
        <taxon>Pseudonocardiales</taxon>
        <taxon>Pseudonocardiaceae</taxon>
        <taxon>Kibdelosporangium</taxon>
    </lineage>
</organism>
<evidence type="ECO:0000313" key="2">
    <source>
        <dbReference type="Proteomes" id="UP001519332"/>
    </source>
</evidence>
<keyword evidence="2" id="KW-1185">Reference proteome</keyword>
<reference evidence="1 2" key="1">
    <citation type="submission" date="2021-03" db="EMBL/GenBank/DDBJ databases">
        <title>Sequencing the genomes of 1000 actinobacteria strains.</title>
        <authorList>
            <person name="Klenk H.-P."/>
        </authorList>
    </citation>
    <scope>NUCLEOTIDE SEQUENCE [LARGE SCALE GENOMIC DNA]</scope>
    <source>
        <strain evidence="1 2">DSM 46670</strain>
    </source>
</reference>
<accession>A0ABS4TX27</accession>
<dbReference type="EMBL" id="JAGINW010000001">
    <property type="protein sequence ID" value="MBP2328553.1"/>
    <property type="molecule type" value="Genomic_DNA"/>
</dbReference>
<evidence type="ECO:0000313" key="1">
    <source>
        <dbReference type="EMBL" id="MBP2328553.1"/>
    </source>
</evidence>
<gene>
    <name evidence="1" type="ORF">JOF56_008938</name>
</gene>
<proteinExistence type="predicted"/>
<sequence length="76" mass="8538">MRDSSAWFRDGYLLGRMRAGVRAREVYPTADTYYNGANVPGKPRVFLTYIGGVGAYREHCDQVAAKEYEGFDLLPA</sequence>
<name>A0ABS4TX27_9PSEU</name>
<dbReference type="InterPro" id="IPR036188">
    <property type="entry name" value="FAD/NAD-bd_sf"/>
</dbReference>
<protein>
    <submittedName>
        <fullName evidence="1">N-dimethylarginine dimethylaminohydrolase</fullName>
    </submittedName>
</protein>
<dbReference type="Proteomes" id="UP001519332">
    <property type="component" value="Unassembled WGS sequence"/>
</dbReference>
<comment type="caution">
    <text evidence="1">The sequence shown here is derived from an EMBL/GenBank/DDBJ whole genome shotgun (WGS) entry which is preliminary data.</text>
</comment>